<comment type="caution">
    <text evidence="4">The sequence shown here is derived from an EMBL/GenBank/DDBJ whole genome shotgun (WGS) entry which is preliminary data.</text>
</comment>
<keyword evidence="2" id="KW-0624">Polysaccharide degradation</keyword>
<dbReference type="PANTHER" id="PTHR34002:SF9">
    <property type="entry name" value="XYLOGLUCAN-SPECIFIC ENDO-BETA-1,4-GLUCANASE A"/>
    <property type="match status" value="1"/>
</dbReference>
<evidence type="ECO:0008006" key="6">
    <source>
        <dbReference type="Google" id="ProtNLM"/>
    </source>
</evidence>
<dbReference type="GO" id="GO:0008810">
    <property type="term" value="F:cellulase activity"/>
    <property type="evidence" value="ECO:0007669"/>
    <property type="project" value="InterPro"/>
</dbReference>
<gene>
    <name evidence="4" type="ORF">E4U42_000368</name>
</gene>
<reference evidence="4" key="1">
    <citation type="journal article" date="2020" name="bioRxiv">
        <title>Whole genome comparisons of ergot fungi reveals the divergence and evolution of species within the genus Claviceps are the result of varying mechanisms driving genome evolution and host range expansion.</title>
        <authorList>
            <person name="Wyka S.A."/>
            <person name="Mondo S.J."/>
            <person name="Liu M."/>
            <person name="Dettman J."/>
            <person name="Nalam V."/>
            <person name="Broders K.D."/>
        </authorList>
    </citation>
    <scope>NUCLEOTIDE SEQUENCE</scope>
    <source>
        <strain evidence="4">CCC 489</strain>
    </source>
</reference>
<dbReference type="InterPro" id="IPR013320">
    <property type="entry name" value="ConA-like_dom_sf"/>
</dbReference>
<dbReference type="Proteomes" id="UP000811619">
    <property type="component" value="Unassembled WGS sequence"/>
</dbReference>
<proteinExistence type="inferred from homology"/>
<dbReference type="AlphaFoldDB" id="A0A8K0J0N6"/>
<organism evidence="4 5">
    <name type="scientific">Claviceps africana</name>
    <dbReference type="NCBI Taxonomy" id="83212"/>
    <lineage>
        <taxon>Eukaryota</taxon>
        <taxon>Fungi</taxon>
        <taxon>Dikarya</taxon>
        <taxon>Ascomycota</taxon>
        <taxon>Pezizomycotina</taxon>
        <taxon>Sordariomycetes</taxon>
        <taxon>Hypocreomycetidae</taxon>
        <taxon>Hypocreales</taxon>
        <taxon>Clavicipitaceae</taxon>
        <taxon>Claviceps</taxon>
    </lineage>
</organism>
<keyword evidence="3" id="KW-0732">Signal</keyword>
<evidence type="ECO:0000256" key="1">
    <source>
        <dbReference type="ARBA" id="ARBA00005519"/>
    </source>
</evidence>
<dbReference type="PANTHER" id="PTHR34002">
    <property type="entry name" value="BLR1656 PROTEIN"/>
    <property type="match status" value="1"/>
</dbReference>
<evidence type="ECO:0000256" key="3">
    <source>
        <dbReference type="SAM" id="SignalP"/>
    </source>
</evidence>
<protein>
    <recommendedName>
        <fullName evidence="6">Endoglucanase I</fullName>
    </recommendedName>
</protein>
<dbReference type="OrthoDB" id="95118at2759"/>
<dbReference type="Pfam" id="PF01670">
    <property type="entry name" value="Glyco_hydro_12"/>
    <property type="match status" value="1"/>
</dbReference>
<accession>A0A8K0J0N6</accession>
<dbReference type="InterPro" id="IPR013319">
    <property type="entry name" value="GH11/12"/>
</dbReference>
<keyword evidence="5" id="KW-1185">Reference proteome</keyword>
<dbReference type="EMBL" id="SRPY01001084">
    <property type="protein sequence ID" value="KAG5914659.1"/>
    <property type="molecule type" value="Genomic_DNA"/>
</dbReference>
<dbReference type="Gene3D" id="2.60.120.180">
    <property type="match status" value="1"/>
</dbReference>
<evidence type="ECO:0000256" key="2">
    <source>
        <dbReference type="RuleBase" id="RU361163"/>
    </source>
</evidence>
<comment type="similarity">
    <text evidence="1 2">Belongs to the glycosyl hydrolase 12 (cellulase H) family.</text>
</comment>
<feature type="signal peptide" evidence="3">
    <location>
        <begin position="1"/>
        <end position="18"/>
    </location>
</feature>
<evidence type="ECO:0000313" key="5">
    <source>
        <dbReference type="Proteomes" id="UP000811619"/>
    </source>
</evidence>
<feature type="chain" id="PRO_5035450987" description="Endoglucanase I" evidence="3">
    <location>
        <begin position="19"/>
        <end position="248"/>
    </location>
</feature>
<name>A0A8K0J0N6_9HYPO</name>
<dbReference type="SUPFAM" id="SSF49899">
    <property type="entry name" value="Concanavalin A-like lectins/glucanases"/>
    <property type="match status" value="1"/>
</dbReference>
<keyword evidence="2" id="KW-0119">Carbohydrate metabolism</keyword>
<dbReference type="InterPro" id="IPR002594">
    <property type="entry name" value="GH12"/>
</dbReference>
<sequence length="248" mass="26039">MKITASLALSGLVASALATPLDHSKRGAQSFCGGFGTSSAGPYTLYHNNWGAGAASSGQQCTAFSPLQGDSVSWSTTWSWQGGPSSVKSYSNLGLAHVNRRLSDVRSIPSRWSWTYSGTNLVADVSYDLWLAPSAGAPNKYEIMIWLGALGGAGPISQTGSPIATTPPIAGTTWKLFKGPNRDTTVFSFVAPGQVRNFNGDLNLFFKYLVQSQGVPASSVITALQAGTEPFMGTNAVFKSSVCSIKVV</sequence>
<keyword evidence="2" id="KW-0378">Hydrolase</keyword>
<keyword evidence="2" id="KW-0326">Glycosidase</keyword>
<dbReference type="GO" id="GO:0000272">
    <property type="term" value="P:polysaccharide catabolic process"/>
    <property type="evidence" value="ECO:0007669"/>
    <property type="project" value="UniProtKB-KW"/>
</dbReference>
<evidence type="ECO:0000313" key="4">
    <source>
        <dbReference type="EMBL" id="KAG5914659.1"/>
    </source>
</evidence>